<feature type="transmembrane region" description="Helical" evidence="16">
    <location>
        <begin position="588"/>
        <end position="606"/>
    </location>
</feature>
<dbReference type="GO" id="GO:0016020">
    <property type="term" value="C:membrane"/>
    <property type="evidence" value="ECO:0007669"/>
    <property type="project" value="UniProtKB-SubCell"/>
</dbReference>
<feature type="transmembrane region" description="Helical" evidence="16">
    <location>
        <begin position="828"/>
        <end position="850"/>
    </location>
</feature>
<dbReference type="RefSeq" id="XP_011027733.1">
    <property type="nucleotide sequence ID" value="XM_011029431.1"/>
</dbReference>
<dbReference type="CDD" id="cd19990">
    <property type="entry name" value="PBP1_GABAb_receptor_plant"/>
    <property type="match status" value="1"/>
</dbReference>
<keyword evidence="9 13" id="KW-0675">Receptor</keyword>
<keyword evidence="10" id="KW-0325">Glycoprotein</keyword>
<evidence type="ECO:0000256" key="11">
    <source>
        <dbReference type="ARBA" id="ARBA00023286"/>
    </source>
</evidence>
<evidence type="ECO:0000256" key="16">
    <source>
        <dbReference type="SAM" id="Phobius"/>
    </source>
</evidence>
<dbReference type="InterPro" id="IPR001320">
    <property type="entry name" value="Iontro_rcpt_C"/>
</dbReference>
<evidence type="ECO:0000256" key="5">
    <source>
        <dbReference type="ARBA" id="ARBA00022729"/>
    </source>
</evidence>
<dbReference type="AlphaFoldDB" id="A0AAJ6UDX6"/>
<evidence type="ECO:0000256" key="8">
    <source>
        <dbReference type="ARBA" id="ARBA00023136"/>
    </source>
</evidence>
<dbReference type="InterPro" id="IPR015683">
    <property type="entry name" value="Ionotropic_Glu_rcpt"/>
</dbReference>
<evidence type="ECO:0000256" key="6">
    <source>
        <dbReference type="ARBA" id="ARBA00022989"/>
    </source>
</evidence>
<keyword evidence="5" id="KW-0732">Signal</keyword>
<dbReference type="SUPFAM" id="SSF53822">
    <property type="entry name" value="Periplasmic binding protein-like I"/>
    <property type="match status" value="1"/>
</dbReference>
<dbReference type="SUPFAM" id="SSF53850">
    <property type="entry name" value="Periplasmic binding protein-like II"/>
    <property type="match status" value="1"/>
</dbReference>
<dbReference type="Pfam" id="PF10613">
    <property type="entry name" value="Lig_chan-Glu_bd"/>
    <property type="match status" value="1"/>
</dbReference>
<comment type="subcellular location">
    <subcellularLocation>
        <location evidence="1">Membrane</location>
        <topology evidence="1">Multi-pass membrane protein</topology>
    </subcellularLocation>
</comment>
<dbReference type="Proteomes" id="UP000694918">
    <property type="component" value="Unplaced"/>
</dbReference>
<evidence type="ECO:0000256" key="2">
    <source>
        <dbReference type="ARBA" id="ARBA00008685"/>
    </source>
</evidence>
<keyword evidence="7 13" id="KW-0406">Ion transport</keyword>
<comment type="function">
    <text evidence="13">Glutamate-gated receptor that probably acts as non-selective cation channel.</text>
</comment>
<evidence type="ECO:0000313" key="19">
    <source>
        <dbReference type="RefSeq" id="XP_011027733.1"/>
    </source>
</evidence>
<dbReference type="InterPro" id="IPR017103">
    <property type="entry name" value="Iontropic_Glu_rcpt_pln"/>
</dbReference>
<comment type="similarity">
    <text evidence="2 13">Belongs to the glutamate-gated ion channel (TC 1.A.10.1) family.</text>
</comment>
<proteinExistence type="inferred from homology"/>
<keyword evidence="3 13" id="KW-0813">Transport</keyword>
<gene>
    <name evidence="19" type="primary">LOC105127951</name>
</gene>
<evidence type="ECO:0000256" key="10">
    <source>
        <dbReference type="ARBA" id="ARBA00023180"/>
    </source>
</evidence>
<evidence type="ECO:0000259" key="17">
    <source>
        <dbReference type="SMART" id="SM00079"/>
    </source>
</evidence>
<dbReference type="PANTHER" id="PTHR18966">
    <property type="entry name" value="IONOTROPIC GLUTAMATE RECEPTOR"/>
    <property type="match status" value="1"/>
</dbReference>
<evidence type="ECO:0000256" key="1">
    <source>
        <dbReference type="ARBA" id="ARBA00004141"/>
    </source>
</evidence>
<dbReference type="InterPro" id="IPR001828">
    <property type="entry name" value="ANF_lig-bd_rcpt"/>
</dbReference>
<evidence type="ECO:0000256" key="12">
    <source>
        <dbReference type="ARBA" id="ARBA00023303"/>
    </source>
</evidence>
<feature type="compositionally biased region" description="Polar residues" evidence="15">
    <location>
        <begin position="938"/>
        <end position="948"/>
    </location>
</feature>
<keyword evidence="11 13" id="KW-1071">Ligand-gated ion channel</keyword>
<dbReference type="InterPro" id="IPR044440">
    <property type="entry name" value="GABAb_receptor_plant_PBP1"/>
</dbReference>
<dbReference type="FunFam" id="3.40.50.2300:FF:000188">
    <property type="entry name" value="Glutamate receptor"/>
    <property type="match status" value="1"/>
</dbReference>
<keyword evidence="18" id="KW-1185">Reference proteome</keyword>
<sequence>MMCFKETALMRFPIFTFNQLPKFWLLLLVATSFLVTTLPHGAKDIYDSKVTNIGAIIDVHSRTGKQEKTAMEIAVQKFNNGSPNHNLSLYFQGSRRSPLQTARAAEKLIEENKVQVIIGMERWDEAALVADIGSQAKVPVLSFSAPAITPPLASSRWPFLIRMAHSDSNQIRCIAAVIQSYNWRRVVTVYEDYAYGGDAGMLALLSKALQDVGSEIEYNLVLPPFSSVSDPKVVVLEELTKLLSEKIQSRVFIALQSSLPMMIHLFREAKKMGLVGNDMVWILTDTVTNFLDIVNTSVIQSMEGALGIKNYYYDNTSSYQTFLTHFRQKFRSDYPEEGSYEPGFTALRAHDSIAIITHAMDRLSSNTSSPEVFLDNILATSVVGLSGEINVKAGELLHSPLLRIVNVVGRRYKELDFWIPEFGFSNQPVIAKGEAENSTEAMRLKGPVIWPGDQQHNPKGWLMPTEAKKMIIGVPGRTSFDRFVKVSTKAGKTDYDGFCIELFNMVRGVLDYDLPYQFEHYNGTYDDLVDHVYNKTYDAIVGDVTILASRAEKVEFTQPYAESGLSMIVPAKSKESAWMFMKPFTKEMWLVTGAVLIYTMFIVWFLEHHTNPEFNGPWKNQIGTALWFTFSSLYFAHREKIYSNLTRVVLVVWLFVVLILNSSYTASLTSMLTVRRLQTNVTDIEWLKKNSLKVGCDGDSFVRNYLQNVLGFKPENIKKVSSEYSYEGEFDSANISAAFLELPYEKVFIGHHCKRYSATTPTYRFGGLGFVFQKGSPIAADVSKAILKLSEDGELKPLEKKWFAPSRECLSNANDNDKTESLSLQSFWGIYIITGATSTICFLLFLFHLLKNYHKQEVEDRGNATPSDKSTVWQKTVTLARYIYHGETVTPGESPISDRSPDIHEWNSSKLELSNPKDTQENLLSSSPAEIEVVNIPDSDTQESSNVV</sequence>
<dbReference type="GO" id="GO:0015276">
    <property type="term" value="F:ligand-gated monoatomic ion channel activity"/>
    <property type="evidence" value="ECO:0007669"/>
    <property type="project" value="InterPro"/>
</dbReference>
<feature type="disulfide bond" evidence="14">
    <location>
        <begin position="753"/>
        <end position="809"/>
    </location>
</feature>
<dbReference type="GeneID" id="105127951"/>
<dbReference type="FunFam" id="1.10.287.70:FF:000037">
    <property type="entry name" value="Glutamate receptor"/>
    <property type="match status" value="1"/>
</dbReference>
<dbReference type="CDD" id="cd13686">
    <property type="entry name" value="GluR_Plant"/>
    <property type="match status" value="1"/>
</dbReference>
<evidence type="ECO:0000256" key="9">
    <source>
        <dbReference type="ARBA" id="ARBA00023170"/>
    </source>
</evidence>
<dbReference type="PIRSF" id="PIRSF037090">
    <property type="entry name" value="Iontro_Glu-like_rcpt_pln"/>
    <property type="match status" value="1"/>
</dbReference>
<dbReference type="InterPro" id="IPR019594">
    <property type="entry name" value="Glu/Gly-bd"/>
</dbReference>
<keyword evidence="6 16" id="KW-1133">Transmembrane helix</keyword>
<keyword evidence="14" id="KW-1015">Disulfide bond</keyword>
<name>A0AAJ6UDX6_POPEU</name>
<evidence type="ECO:0000256" key="4">
    <source>
        <dbReference type="ARBA" id="ARBA00022692"/>
    </source>
</evidence>
<evidence type="ECO:0000256" key="15">
    <source>
        <dbReference type="SAM" id="MobiDB-lite"/>
    </source>
</evidence>
<evidence type="ECO:0000256" key="14">
    <source>
        <dbReference type="PIRSR" id="PIRSR037090-50"/>
    </source>
</evidence>
<protein>
    <recommendedName>
        <fullName evidence="13">Glutamate receptor</fullName>
    </recommendedName>
</protein>
<dbReference type="SMART" id="SM00079">
    <property type="entry name" value="PBPe"/>
    <property type="match status" value="1"/>
</dbReference>
<dbReference type="InterPro" id="IPR028082">
    <property type="entry name" value="Peripla_BP_I"/>
</dbReference>
<dbReference type="FunFam" id="3.40.190.10:FF:000054">
    <property type="entry name" value="Glutamate receptor"/>
    <property type="match status" value="1"/>
</dbReference>
<feature type="transmembrane region" description="Helical" evidence="16">
    <location>
        <begin position="648"/>
        <end position="666"/>
    </location>
</feature>
<evidence type="ECO:0000256" key="13">
    <source>
        <dbReference type="PIRNR" id="PIRNR037090"/>
    </source>
</evidence>
<feature type="domain" description="Ionotropic glutamate receptor C-terminal" evidence="17">
    <location>
        <begin position="469"/>
        <end position="805"/>
    </location>
</feature>
<keyword evidence="12 13" id="KW-0407">Ion channel</keyword>
<dbReference type="FunFam" id="3.40.190.10:FF:000515">
    <property type="entry name" value="Glutamate receptor"/>
    <property type="match status" value="1"/>
</dbReference>
<evidence type="ECO:0000256" key="7">
    <source>
        <dbReference type="ARBA" id="ARBA00023065"/>
    </source>
</evidence>
<reference evidence="19" key="1">
    <citation type="submission" date="2025-08" db="UniProtKB">
        <authorList>
            <consortium name="RefSeq"/>
        </authorList>
    </citation>
    <scope>IDENTIFICATION</scope>
</reference>
<dbReference type="Pfam" id="PF01094">
    <property type="entry name" value="ANF_receptor"/>
    <property type="match status" value="1"/>
</dbReference>
<keyword evidence="4 16" id="KW-0812">Transmembrane</keyword>
<dbReference type="KEGG" id="peu:105127951"/>
<accession>A0AAJ6UDX6</accession>
<dbReference type="Gene3D" id="1.10.287.70">
    <property type="match status" value="1"/>
</dbReference>
<dbReference type="Gene3D" id="3.40.50.2300">
    <property type="match status" value="2"/>
</dbReference>
<dbReference type="Pfam" id="PF00060">
    <property type="entry name" value="Lig_chan"/>
    <property type="match status" value="1"/>
</dbReference>
<keyword evidence="8 13" id="KW-0472">Membrane</keyword>
<feature type="region of interest" description="Disordered" evidence="15">
    <location>
        <begin position="907"/>
        <end position="948"/>
    </location>
</feature>
<organism evidence="18 19">
    <name type="scientific">Populus euphratica</name>
    <name type="common">Euphrates poplar</name>
    <dbReference type="NCBI Taxonomy" id="75702"/>
    <lineage>
        <taxon>Eukaryota</taxon>
        <taxon>Viridiplantae</taxon>
        <taxon>Streptophyta</taxon>
        <taxon>Embryophyta</taxon>
        <taxon>Tracheophyta</taxon>
        <taxon>Spermatophyta</taxon>
        <taxon>Magnoliopsida</taxon>
        <taxon>eudicotyledons</taxon>
        <taxon>Gunneridae</taxon>
        <taxon>Pentapetalae</taxon>
        <taxon>rosids</taxon>
        <taxon>fabids</taxon>
        <taxon>Malpighiales</taxon>
        <taxon>Salicaceae</taxon>
        <taxon>Saliceae</taxon>
        <taxon>Populus</taxon>
    </lineage>
</organism>
<evidence type="ECO:0000313" key="18">
    <source>
        <dbReference type="Proteomes" id="UP000694918"/>
    </source>
</evidence>
<dbReference type="Gene3D" id="3.40.190.10">
    <property type="entry name" value="Periplasmic binding protein-like II"/>
    <property type="match status" value="2"/>
</dbReference>
<evidence type="ECO:0000256" key="3">
    <source>
        <dbReference type="ARBA" id="ARBA00022448"/>
    </source>
</evidence>